<comment type="caution">
    <text evidence="1">The sequence shown here is derived from an EMBL/GenBank/DDBJ whole genome shotgun (WGS) entry which is preliminary data.</text>
</comment>
<organism evidence="1 2">
    <name type="scientific">Euplotes crassus</name>
    <dbReference type="NCBI Taxonomy" id="5936"/>
    <lineage>
        <taxon>Eukaryota</taxon>
        <taxon>Sar</taxon>
        <taxon>Alveolata</taxon>
        <taxon>Ciliophora</taxon>
        <taxon>Intramacronucleata</taxon>
        <taxon>Spirotrichea</taxon>
        <taxon>Hypotrichia</taxon>
        <taxon>Euplotida</taxon>
        <taxon>Euplotidae</taxon>
        <taxon>Moneuplotes</taxon>
    </lineage>
</organism>
<name>A0AAD1UDL9_EUPCR</name>
<keyword evidence="2" id="KW-1185">Reference proteome</keyword>
<evidence type="ECO:0000313" key="2">
    <source>
        <dbReference type="Proteomes" id="UP001295684"/>
    </source>
</evidence>
<evidence type="ECO:0000313" key="1">
    <source>
        <dbReference type="EMBL" id="CAI2366854.1"/>
    </source>
</evidence>
<reference evidence="1" key="1">
    <citation type="submission" date="2023-07" db="EMBL/GenBank/DDBJ databases">
        <authorList>
            <consortium name="AG Swart"/>
            <person name="Singh M."/>
            <person name="Singh A."/>
            <person name="Seah K."/>
            <person name="Emmerich C."/>
        </authorList>
    </citation>
    <scope>NUCLEOTIDE SEQUENCE</scope>
    <source>
        <strain evidence="1">DP1</strain>
    </source>
</reference>
<accession>A0AAD1UDL9</accession>
<sequence length="304" mass="35124">MLKKLEACWRFRWGKWINLSEKLIICTMLLPILYGQSPNTPKDLSTCLRKMTMMSLLQFRRTKRKRGLSQVSSLIKVRTCRRSRALPQNKVKLYVMYGTSKATLKQARKMNKMFQDDDKKPKKSQKAYKILGAGHITKKGESEEISASKRIMNNLNSYLNKRKEFTSLVKKQSNGSSIDINSDLNTLDKAKYFRNPHKNKRIWSAKAESRKIKERQRSCIIRSSQATPSSHKKSVAIYTDYKDSALMSASPLMGLFEPAINQINKKNPLGLNKNDGRFKILSSLKREIKRLNKSKNKIKRSIMA</sequence>
<dbReference type="EMBL" id="CAMPGE010007938">
    <property type="protein sequence ID" value="CAI2366854.1"/>
    <property type="molecule type" value="Genomic_DNA"/>
</dbReference>
<gene>
    <name evidence="1" type="ORF">ECRASSUSDP1_LOCUS8128</name>
</gene>
<protein>
    <submittedName>
        <fullName evidence="1">Uncharacterized protein</fullName>
    </submittedName>
</protein>
<dbReference type="AlphaFoldDB" id="A0AAD1UDL9"/>
<proteinExistence type="predicted"/>
<dbReference type="Proteomes" id="UP001295684">
    <property type="component" value="Unassembled WGS sequence"/>
</dbReference>